<dbReference type="Gene3D" id="3.40.50.720">
    <property type="entry name" value="NAD(P)-binding Rossmann-like Domain"/>
    <property type="match status" value="1"/>
</dbReference>
<organism evidence="2 3">
    <name type="scientific">Nocardia higoensis</name>
    <dbReference type="NCBI Taxonomy" id="228599"/>
    <lineage>
        <taxon>Bacteria</taxon>
        <taxon>Bacillati</taxon>
        <taxon>Actinomycetota</taxon>
        <taxon>Actinomycetes</taxon>
        <taxon>Mycobacteriales</taxon>
        <taxon>Nocardiaceae</taxon>
        <taxon>Nocardia</taxon>
    </lineage>
</organism>
<reference evidence="2 3" key="1">
    <citation type="submission" date="2020-10" db="EMBL/GenBank/DDBJ databases">
        <title>Identification of Nocardia species via Next-generation sequencing and recognition of intraspecies genetic diversity.</title>
        <authorList>
            <person name="Li P."/>
            <person name="Li P."/>
            <person name="Lu B."/>
        </authorList>
    </citation>
    <scope>NUCLEOTIDE SEQUENCE [LARGE SCALE GENOMIC DNA]</scope>
    <source>
        <strain evidence="2 3">BJ06-0143</strain>
    </source>
</reference>
<protein>
    <submittedName>
        <fullName evidence="2">NAD(P)H-binding protein</fullName>
    </submittedName>
</protein>
<dbReference type="PANTHER" id="PTHR43162:SF1">
    <property type="entry name" value="PRESTALK A DIFFERENTIATION PROTEIN A"/>
    <property type="match status" value="1"/>
</dbReference>
<comment type="caution">
    <text evidence="2">The sequence shown here is derived from an EMBL/GenBank/DDBJ whole genome shotgun (WGS) entry which is preliminary data.</text>
</comment>
<sequence>MIVVTGATGNVGRPLVQMLADAGEQVTALSRRAPGGLPEGVRHVPVDLTNVAELAPAVRGASALFLLLGPGAFGADVPAILAAARAEGVSRVVLLSSQGVATRPDSASHGQFGKSVEVAVQESGLEWTLLRPSGFQSNALWWAEQVRGERAVSAPFGDVGVPFVDPEDIAAVAAAALRQDGHAGRMYVLTGPVPESPRERVRVLGEVLGEPVRFVEQSPREAREAMLRQMPADAADTTLAILGSPTAEELRISPDVEHVLGRAPRPFAAWAQRNIAAFR</sequence>
<dbReference type="InterPro" id="IPR051604">
    <property type="entry name" value="Ergot_Alk_Oxidoreductase"/>
</dbReference>
<dbReference type="InterPro" id="IPR036291">
    <property type="entry name" value="NAD(P)-bd_dom_sf"/>
</dbReference>
<keyword evidence="3" id="KW-1185">Reference proteome</keyword>
<name>A0ABS0D6L8_9NOCA</name>
<dbReference type="SUPFAM" id="SSF51735">
    <property type="entry name" value="NAD(P)-binding Rossmann-fold domains"/>
    <property type="match status" value="1"/>
</dbReference>
<dbReference type="PANTHER" id="PTHR43162">
    <property type="match status" value="1"/>
</dbReference>
<dbReference type="Proteomes" id="UP000707731">
    <property type="component" value="Unassembled WGS sequence"/>
</dbReference>
<dbReference type="EMBL" id="JADLQN010000001">
    <property type="protein sequence ID" value="MBF6354115.1"/>
    <property type="molecule type" value="Genomic_DNA"/>
</dbReference>
<dbReference type="InterPro" id="IPR016040">
    <property type="entry name" value="NAD(P)-bd_dom"/>
</dbReference>
<accession>A0ABS0D6L8</accession>
<dbReference type="Pfam" id="PF13460">
    <property type="entry name" value="NAD_binding_10"/>
    <property type="match status" value="1"/>
</dbReference>
<evidence type="ECO:0000259" key="1">
    <source>
        <dbReference type="Pfam" id="PF13460"/>
    </source>
</evidence>
<proteinExistence type="predicted"/>
<evidence type="ECO:0000313" key="3">
    <source>
        <dbReference type="Proteomes" id="UP000707731"/>
    </source>
</evidence>
<dbReference type="RefSeq" id="WP_195000926.1">
    <property type="nucleotide sequence ID" value="NZ_JADLQN010000001.1"/>
</dbReference>
<gene>
    <name evidence="2" type="ORF">IU449_06055</name>
</gene>
<evidence type="ECO:0000313" key="2">
    <source>
        <dbReference type="EMBL" id="MBF6354115.1"/>
    </source>
</evidence>
<feature type="domain" description="NAD(P)-binding" evidence="1">
    <location>
        <begin position="6"/>
        <end position="179"/>
    </location>
</feature>